<keyword evidence="3" id="KW-1185">Reference proteome</keyword>
<dbReference type="Proteomes" id="UP000008810">
    <property type="component" value="Chromosome 4"/>
</dbReference>
<name>A0A2K2CLT8_BRADI</name>
<reference evidence="1 2" key="1">
    <citation type="journal article" date="2010" name="Nature">
        <title>Genome sequencing and analysis of the model grass Brachypodium distachyon.</title>
        <authorList>
            <consortium name="International Brachypodium Initiative"/>
        </authorList>
    </citation>
    <scope>NUCLEOTIDE SEQUENCE [LARGE SCALE GENOMIC DNA]</scope>
    <source>
        <strain evidence="1 2">Bd21</strain>
    </source>
</reference>
<reference evidence="1" key="2">
    <citation type="submission" date="2017-06" db="EMBL/GenBank/DDBJ databases">
        <title>WGS assembly of Brachypodium distachyon.</title>
        <authorList>
            <consortium name="The International Brachypodium Initiative"/>
            <person name="Lucas S."/>
            <person name="Harmon-Smith M."/>
            <person name="Lail K."/>
            <person name="Tice H."/>
            <person name="Grimwood J."/>
            <person name="Bruce D."/>
            <person name="Barry K."/>
            <person name="Shu S."/>
            <person name="Lindquist E."/>
            <person name="Wang M."/>
            <person name="Pitluck S."/>
            <person name="Vogel J.P."/>
            <person name="Garvin D.F."/>
            <person name="Mockler T.C."/>
            <person name="Schmutz J."/>
            <person name="Rokhsar D."/>
            <person name="Bevan M.W."/>
        </authorList>
    </citation>
    <scope>NUCLEOTIDE SEQUENCE</scope>
    <source>
        <strain evidence="1">Bd21</strain>
    </source>
</reference>
<dbReference type="InParanoid" id="A0A2K2CLT8"/>
<proteinExistence type="predicted"/>
<reference evidence="2" key="3">
    <citation type="submission" date="2018-08" db="UniProtKB">
        <authorList>
            <consortium name="EnsemblPlants"/>
        </authorList>
    </citation>
    <scope>IDENTIFICATION</scope>
    <source>
        <strain evidence="2">cv. Bd21</strain>
    </source>
</reference>
<dbReference type="EnsemblPlants" id="PNT63000">
    <property type="protein sequence ID" value="PNT63000"/>
    <property type="gene ID" value="BRADI_4g10415v3"/>
</dbReference>
<dbReference type="Gramene" id="PNT63000">
    <property type="protein sequence ID" value="PNT63000"/>
    <property type="gene ID" value="BRADI_4g10415v3"/>
</dbReference>
<evidence type="ECO:0000313" key="1">
    <source>
        <dbReference type="EMBL" id="PNT63000.1"/>
    </source>
</evidence>
<protein>
    <submittedName>
        <fullName evidence="1 2">Uncharacterized protein</fullName>
    </submittedName>
</protein>
<organism evidence="1">
    <name type="scientific">Brachypodium distachyon</name>
    <name type="common">Purple false brome</name>
    <name type="synonym">Trachynia distachya</name>
    <dbReference type="NCBI Taxonomy" id="15368"/>
    <lineage>
        <taxon>Eukaryota</taxon>
        <taxon>Viridiplantae</taxon>
        <taxon>Streptophyta</taxon>
        <taxon>Embryophyta</taxon>
        <taxon>Tracheophyta</taxon>
        <taxon>Spermatophyta</taxon>
        <taxon>Magnoliopsida</taxon>
        <taxon>Liliopsida</taxon>
        <taxon>Poales</taxon>
        <taxon>Poaceae</taxon>
        <taxon>BOP clade</taxon>
        <taxon>Pooideae</taxon>
        <taxon>Stipodae</taxon>
        <taxon>Brachypodieae</taxon>
        <taxon>Brachypodium</taxon>
    </lineage>
</organism>
<dbReference type="EMBL" id="CM000883">
    <property type="protein sequence ID" value="PNT63000.1"/>
    <property type="molecule type" value="Genomic_DNA"/>
</dbReference>
<evidence type="ECO:0000313" key="3">
    <source>
        <dbReference type="Proteomes" id="UP000008810"/>
    </source>
</evidence>
<dbReference type="AlphaFoldDB" id="A0A2K2CLT8"/>
<sequence>MARASQAPGGKPPPWWSLLNVPDEQDARCLDIITYQVLALKDDCYEV</sequence>
<gene>
    <name evidence="1" type="ORF">BRADI_4g10415v3</name>
</gene>
<evidence type="ECO:0000313" key="2">
    <source>
        <dbReference type="EnsemblPlants" id="PNT63000"/>
    </source>
</evidence>
<accession>A0A2K2CLT8</accession>